<keyword evidence="13" id="KW-0614">Plasmid</keyword>
<keyword evidence="14" id="KW-1185">Reference proteome</keyword>
<evidence type="ECO:0000256" key="2">
    <source>
        <dbReference type="ARBA" id="ARBA00004651"/>
    </source>
</evidence>
<dbReference type="InterPro" id="IPR050901">
    <property type="entry name" value="BP-dep_ABC_trans_perm"/>
</dbReference>
<feature type="transmembrane region" description="Helical" evidence="11">
    <location>
        <begin position="100"/>
        <end position="120"/>
    </location>
</feature>
<dbReference type="RefSeq" id="WP_034857933.1">
    <property type="nucleotide sequence ID" value="NZ_AJQT01000101.1"/>
</dbReference>
<keyword evidence="6" id="KW-0762">Sugar transport</keyword>
<evidence type="ECO:0000313" key="14">
    <source>
        <dbReference type="Proteomes" id="UP000217211"/>
    </source>
</evidence>
<evidence type="ECO:0000256" key="3">
    <source>
        <dbReference type="ARBA" id="ARBA00009047"/>
    </source>
</evidence>
<dbReference type="GO" id="GO:0005886">
    <property type="term" value="C:plasma membrane"/>
    <property type="evidence" value="ECO:0007669"/>
    <property type="project" value="UniProtKB-SubCell"/>
</dbReference>
<comment type="similarity">
    <text evidence="3">Belongs to the binding-protein-dependent transport system permease family. MalFG subfamily.</text>
</comment>
<dbReference type="Gene3D" id="1.10.3720.10">
    <property type="entry name" value="MetI-like"/>
    <property type="match status" value="1"/>
</dbReference>
<dbReference type="Pfam" id="PF00528">
    <property type="entry name" value="BPD_transp_1"/>
    <property type="match status" value="1"/>
</dbReference>
<dbReference type="Proteomes" id="UP000217211">
    <property type="component" value="Plasmid pSJ05684b"/>
</dbReference>
<evidence type="ECO:0000256" key="7">
    <source>
        <dbReference type="ARBA" id="ARBA00022692"/>
    </source>
</evidence>
<keyword evidence="9 11" id="KW-0472">Membrane</keyword>
<feature type="domain" description="ABC transmembrane type-1" evidence="12">
    <location>
        <begin position="160"/>
        <end position="352"/>
    </location>
</feature>
<feature type="transmembrane region" description="Helical" evidence="11">
    <location>
        <begin position="73"/>
        <end position="93"/>
    </location>
</feature>
<dbReference type="GO" id="GO:0042956">
    <property type="term" value="P:maltodextrin transmembrane transport"/>
    <property type="evidence" value="ECO:0007669"/>
    <property type="project" value="TreeGrafter"/>
</dbReference>
<evidence type="ECO:0000256" key="1">
    <source>
        <dbReference type="ARBA" id="ARBA00002264"/>
    </source>
</evidence>
<feature type="transmembrane region" description="Helical" evidence="11">
    <location>
        <begin position="197"/>
        <end position="222"/>
    </location>
</feature>
<evidence type="ECO:0000256" key="8">
    <source>
        <dbReference type="ARBA" id="ARBA00022989"/>
    </source>
</evidence>
<feature type="transmembrane region" description="Helical" evidence="11">
    <location>
        <begin position="36"/>
        <end position="61"/>
    </location>
</feature>
<evidence type="ECO:0000256" key="9">
    <source>
        <dbReference type="ARBA" id="ARBA00023136"/>
    </source>
</evidence>
<dbReference type="eggNOG" id="COG0395">
    <property type="taxonomic scope" value="Bacteria"/>
</dbReference>
<evidence type="ECO:0000256" key="11">
    <source>
        <dbReference type="RuleBase" id="RU363032"/>
    </source>
</evidence>
<evidence type="ECO:0000259" key="12">
    <source>
        <dbReference type="PROSITE" id="PS50928"/>
    </source>
</evidence>
<dbReference type="PANTHER" id="PTHR32243">
    <property type="entry name" value="MALTOSE TRANSPORT SYSTEM PERMEASE-RELATED"/>
    <property type="match status" value="1"/>
</dbReference>
<comment type="function">
    <text evidence="1">Part of the ABC transporter complex MalEFGK involved in maltose/maltodextrin import. Probably responsible for the translocation of the substrate across the membrane.</text>
</comment>
<dbReference type="SUPFAM" id="SSF161098">
    <property type="entry name" value="MetI-like"/>
    <property type="match status" value="1"/>
</dbReference>
<evidence type="ECO:0000256" key="5">
    <source>
        <dbReference type="ARBA" id="ARBA00022475"/>
    </source>
</evidence>
<organism evidence="13 14">
    <name type="scientific">Sinorhizobium sojae CCBAU 05684</name>
    <dbReference type="NCBI Taxonomy" id="716928"/>
    <lineage>
        <taxon>Bacteria</taxon>
        <taxon>Pseudomonadati</taxon>
        <taxon>Pseudomonadota</taxon>
        <taxon>Alphaproteobacteria</taxon>
        <taxon>Hyphomicrobiales</taxon>
        <taxon>Rhizobiaceae</taxon>
        <taxon>Sinorhizobium/Ensifer group</taxon>
        <taxon>Sinorhizobium</taxon>
    </lineage>
</organism>
<feature type="transmembrane region" description="Helical" evidence="11">
    <location>
        <begin position="333"/>
        <end position="352"/>
    </location>
</feature>
<keyword evidence="8 11" id="KW-1133">Transmembrane helix</keyword>
<protein>
    <recommendedName>
        <fullName evidence="10">Maltose/maltodextrin transport system permease protein MalG</fullName>
    </recommendedName>
</protein>
<dbReference type="STRING" id="716928.GCA_000261485_04454"/>
<sequence>MATQAAPTMTMAASEPVVDWDALAARARLARRTKAAVLYAFLIAVSLPIIVPYFWLVTIAFAAKTGVAETAVLWRSMAVVVPAVVGFWIAAALAQSRRQLWIGFAAVAVIAVFAFALLVGPDLHLGNFIFLWEPDFASVVRSRVGEVRGAVQFPNVWHAFGNSILIAGTQTAIVVTVASLAAYYLSRFQFPGRSSMLRSLLVLHAFPVLTLIVPMFLMLYWIGLLDTLSGVILVLVAFELPFAIFIMKGFFDAVPWDIEMSALTDGASRRQAFVSVVLPQVRNGILAVAVFTFIRGWEEYIFVFTFLIRNSNWTMSLYMYWVRDDVMGVDYGVVSAVGVFYLVPSLVLYMAAQRYLMQMSIGGVKG</sequence>
<reference evidence="13 14" key="1">
    <citation type="submission" date="2017-08" db="EMBL/GenBank/DDBJ databases">
        <title>Multipartite genome sequences of Sinorhizobium species nodulating soybeans.</title>
        <authorList>
            <person name="Tian C.F."/>
        </authorList>
    </citation>
    <scope>NUCLEOTIDE SEQUENCE [LARGE SCALE GENOMIC DNA]</scope>
    <source>
        <strain evidence="13 14">CCBAU 05684</strain>
        <plasmid evidence="14">psj05684b</plasmid>
    </source>
</reference>
<dbReference type="OrthoDB" id="9815445at2"/>
<name>A0A249PKY6_9HYPH</name>
<dbReference type="KEGG" id="esj:SJ05684_b56180"/>
<dbReference type="CDD" id="cd06261">
    <property type="entry name" value="TM_PBP2"/>
    <property type="match status" value="1"/>
</dbReference>
<dbReference type="PANTHER" id="PTHR32243:SF50">
    <property type="entry name" value="MALTOSE_MALTODEXTRIN TRANSPORT SYSTEM PERMEASE PROTEIN MALG"/>
    <property type="match status" value="1"/>
</dbReference>
<dbReference type="InterPro" id="IPR000515">
    <property type="entry name" value="MetI-like"/>
</dbReference>
<feature type="transmembrane region" description="Helical" evidence="11">
    <location>
        <begin position="228"/>
        <end position="251"/>
    </location>
</feature>
<keyword evidence="7 11" id="KW-0812">Transmembrane</keyword>
<keyword evidence="4 11" id="KW-0813">Transport</keyword>
<geneLocation type="plasmid" evidence="14">
    <name>psj05684b</name>
</geneLocation>
<evidence type="ECO:0000313" key="13">
    <source>
        <dbReference type="EMBL" id="ASY66600.1"/>
    </source>
</evidence>
<proteinExistence type="inferred from homology"/>
<dbReference type="PROSITE" id="PS50928">
    <property type="entry name" value="ABC_TM1"/>
    <property type="match status" value="1"/>
</dbReference>
<evidence type="ECO:0000256" key="4">
    <source>
        <dbReference type="ARBA" id="ARBA00022448"/>
    </source>
</evidence>
<dbReference type="InterPro" id="IPR035906">
    <property type="entry name" value="MetI-like_sf"/>
</dbReference>
<keyword evidence="5" id="KW-1003">Cell membrane</keyword>
<dbReference type="EMBL" id="CP023068">
    <property type="protein sequence ID" value="ASY66600.1"/>
    <property type="molecule type" value="Genomic_DNA"/>
</dbReference>
<dbReference type="GO" id="GO:0015423">
    <property type="term" value="F:ABC-type maltose transporter activity"/>
    <property type="evidence" value="ECO:0007669"/>
    <property type="project" value="TreeGrafter"/>
</dbReference>
<feature type="transmembrane region" description="Helical" evidence="11">
    <location>
        <begin position="164"/>
        <end position="185"/>
    </location>
</feature>
<gene>
    <name evidence="13" type="ORF">SJ05684_b56180</name>
</gene>
<comment type="subcellular location">
    <subcellularLocation>
        <location evidence="2 11">Cell membrane</location>
        <topology evidence="2 11">Multi-pass membrane protein</topology>
    </subcellularLocation>
</comment>
<dbReference type="AlphaFoldDB" id="A0A249PKY6"/>
<accession>A0A249PKY6</accession>
<evidence type="ECO:0000256" key="10">
    <source>
        <dbReference type="ARBA" id="ARBA00041109"/>
    </source>
</evidence>
<feature type="transmembrane region" description="Helical" evidence="11">
    <location>
        <begin position="272"/>
        <end position="294"/>
    </location>
</feature>
<evidence type="ECO:0000256" key="6">
    <source>
        <dbReference type="ARBA" id="ARBA00022597"/>
    </source>
</evidence>